<dbReference type="InterPro" id="IPR011008">
    <property type="entry name" value="Dimeric_a/b-barrel"/>
</dbReference>
<gene>
    <name evidence="1" type="ORF">AD948_10540</name>
</gene>
<reference evidence="1 2" key="1">
    <citation type="submission" date="2015-06" db="EMBL/GenBank/DDBJ databases">
        <title>Improved classification and identification of acetic acid bacteria using matrix-assisted laser desorption/ionization time-of-flight mass spectrometry; Gluconobacter nephelii and Gluconobacter uchimurae are later heterotypic synonyms of Gluconobacter japonicus and Gluconobacter oxydans, respectively.</title>
        <authorList>
            <person name="Li L."/>
            <person name="Cleenwerck I."/>
            <person name="De Vuyst L."/>
            <person name="Vandamme P."/>
        </authorList>
    </citation>
    <scope>NUCLEOTIDE SEQUENCE [LARGE SCALE GENOMIC DNA]</scope>
    <source>
        <strain evidence="1 2">LMG 23690</strain>
    </source>
</reference>
<dbReference type="EMBL" id="LHZU01000135">
    <property type="protein sequence ID" value="KXV58764.1"/>
    <property type="molecule type" value="Genomic_DNA"/>
</dbReference>
<dbReference type="Gene3D" id="3.30.70.100">
    <property type="match status" value="1"/>
</dbReference>
<sequence>MSIVEMPEPPYYAVIFTLVRTETSGRYHKTALEMLRLAGTIAAFLGIAKCGAESPDMTS</sequence>
<organism evidence="1 2">
    <name type="scientific">Acetobacter senegalensis</name>
    <dbReference type="NCBI Taxonomy" id="446692"/>
    <lineage>
        <taxon>Bacteria</taxon>
        <taxon>Pseudomonadati</taxon>
        <taxon>Pseudomonadota</taxon>
        <taxon>Alphaproteobacteria</taxon>
        <taxon>Acetobacterales</taxon>
        <taxon>Acetobacteraceae</taxon>
        <taxon>Acetobacter</taxon>
    </lineage>
</organism>
<evidence type="ECO:0000313" key="1">
    <source>
        <dbReference type="EMBL" id="KXV58764.1"/>
    </source>
</evidence>
<accession>A0A149TZV9</accession>
<dbReference type="SUPFAM" id="SSF54909">
    <property type="entry name" value="Dimeric alpha+beta barrel"/>
    <property type="match status" value="1"/>
</dbReference>
<dbReference type="Proteomes" id="UP000075360">
    <property type="component" value="Unassembled WGS sequence"/>
</dbReference>
<name>A0A149TZV9_9PROT</name>
<proteinExistence type="predicted"/>
<dbReference type="PATRIC" id="fig|446692.4.peg.1831"/>
<protein>
    <submittedName>
        <fullName evidence="1">Uncharacterized protein</fullName>
    </submittedName>
</protein>
<evidence type="ECO:0000313" key="2">
    <source>
        <dbReference type="Proteomes" id="UP000075360"/>
    </source>
</evidence>
<comment type="caution">
    <text evidence="1">The sequence shown here is derived from an EMBL/GenBank/DDBJ whole genome shotgun (WGS) entry which is preliminary data.</text>
</comment>
<dbReference type="AlphaFoldDB" id="A0A149TZV9"/>